<feature type="compositionally biased region" description="Polar residues" evidence="3">
    <location>
        <begin position="212"/>
        <end position="227"/>
    </location>
</feature>
<dbReference type="GO" id="GO:0005802">
    <property type="term" value="C:trans-Golgi network"/>
    <property type="evidence" value="ECO:0007669"/>
    <property type="project" value="TreeGrafter"/>
</dbReference>
<dbReference type="InterPro" id="IPR058564">
    <property type="entry name" value="TPR_TRAPPC9_Trs120"/>
</dbReference>
<dbReference type="Proteomes" id="UP000799437">
    <property type="component" value="Unassembled WGS sequence"/>
</dbReference>
<protein>
    <submittedName>
        <fullName evidence="9">Trs120-domain-containing protein</fullName>
    </submittedName>
</protein>
<feature type="domain" description="Trs120/TRAPPC9 TPR region" evidence="5">
    <location>
        <begin position="455"/>
        <end position="785"/>
    </location>
</feature>
<feature type="domain" description="Trs120/TRAPPC9 fourth Ig-like" evidence="8">
    <location>
        <begin position="1345"/>
        <end position="1490"/>
    </location>
</feature>
<dbReference type="InterPro" id="IPR013935">
    <property type="entry name" value="Trs120_TRAPPC9"/>
</dbReference>
<gene>
    <name evidence="9" type="ORF">EJ05DRAFT_512796</name>
</gene>
<evidence type="ECO:0000256" key="1">
    <source>
        <dbReference type="ARBA" id="ARBA00004555"/>
    </source>
</evidence>
<dbReference type="InterPro" id="IPR058565">
    <property type="entry name" value="Ig_TRAPPC9_Trs120_1st"/>
</dbReference>
<dbReference type="Pfam" id="PF26283">
    <property type="entry name" value="Ig_TRAPPC9-Trs120_4th"/>
    <property type="match status" value="1"/>
</dbReference>
<sequence length="1496" mass="163075">MAVDPLSPIAPARIRALLLPAGRIKRKTFAHFVQALQSECNVRLGDVSPDFTPNRNLFSPLAFPSGMLLYDLATTLPTPSQLALSPFELFREPFVILGIADASEHEKLFESSKSSESDSSHPEFESPLYDAVYRVREQFPNALVHQLLVFNYERVSRHWSLPDEATTVPPQARWKTTTLKTIMCDLSSLLLAEMTAFARSLQALPTIPSPSSPESLTAEGNPSNTKTVPLDASRRNSQMAPSTRPDSSTTPTPTGLYRMSMPPKMPSSVPGSSPLSPSSEPRSPPAKTFDEIPGVNIAEVVAKSSSTSSKSKPASESRNSSQDRVSVHGFGPGGVLERARNKGIGRVGLTVGSLYLCAGLWPDALRELTEHANNAKNLSDHLWHAKGLENILVCLILLAWRRVDFQIPQICYPNPEKTINLPNIRSPHHTPSNSITSISGGSPRSSFQIAAIQKLNAAIPDLITMILSIYGRASNFSGEAMPFKAHSECIIRLSKYLAMSHIAGGSLTDRALESIVCDKSYASKSNMNISRITISPTKNDIAAMVLRAVPLPTELANMSIADGSIILTGIASVLSTLRLDRKRALVMKELIAFMIPAIVQARKIGAAEMGVHPAAGLGLMGGGGGGANDGTRLGASDPDTGLIEFLNLLGRIYGVSHGTQTSNIPLRGPNGDQVNGTAVPPSSTDNQGRRRSSVVLERIQNRALIHDFGNLNLKLDILRMCINFCEALPDLKGVMHFTAALLRAAGPGNAPRPDSPDVYVNLAKDEQLRHAATISRTTSTARKLGLDDLETDYWDDFLVRNVSMVESAESSAMKKHRRADLEAVKLAEDKRKSPFIHDPFIKSQDQGTETLLVAGDENEFHVTLQNPYEFEVEIEMLGLVGEGVEFKAEESDLHLGPFRTQKFSVIGIAQQDGKLTITGCSIKIRGCRLQTFPIFVEPWSPEPSLKIKGIGLEASIPPPVSRPVSNVSTSSEPNLPTTTNDPIPMTLTLTVLPKQPLLTVSSVSLVQSSLMLLEGERKCFRISVKNTSKDTTNDFLHVSFEDTTTTSQRNTMSNKDIPRAELHELEVQVARNPPLRWLQADEKNAANVAPQETTTLDIEVLGKPGLLEGKVQIDYASIGTELTADHFYTRQVSVPINFTVNASIQLHRFDVVSFDRNCTLPVTQPSTFQPLSNLATPSTESCMLLLDYRNAWPTPLTISISVLQSTSPATSIDTTPLTSSDITTVTETIQPGHTSRFAIILPRLYIMHPHAPIPSLNPANQRQFVVSSIQANPALERAAREAFWFREALLSRIRGSWTEEASGRTGAVDVRGIRLTAQMVEALRLDDIDIDMRVLEDAGSGDDQSHIRTDSVTRLAHSKFMVQPHAFVTLRTTLTNRSAHAIHPLLRLQPSLANVPHSAALDIAKKFAVSGVMQRALGPVRAGESTSADVGICAMCSGVFEMGATVEEVRPWNEVEGEESRKEVDVLEEGIVGNLGRKIWYSKEGCVIVAKDDEER</sequence>
<feature type="region of interest" description="Disordered" evidence="3">
    <location>
        <begin position="960"/>
        <end position="981"/>
    </location>
</feature>
<name>A0A6A6W2T4_9PEZI</name>
<dbReference type="PANTHER" id="PTHR21512">
    <property type="entry name" value="TRAFFICKING PROTEIN PARTICLE COMPLEX SUBUNIT 9"/>
    <property type="match status" value="1"/>
</dbReference>
<dbReference type="Pfam" id="PF26251">
    <property type="entry name" value="TPR_TRAPPC9-Trs120"/>
    <property type="match status" value="1"/>
</dbReference>
<dbReference type="InterPro" id="IPR058563">
    <property type="entry name" value="Trs120_TRAPPC9_N"/>
</dbReference>
<dbReference type="OrthoDB" id="27962at2759"/>
<evidence type="ECO:0000259" key="8">
    <source>
        <dbReference type="Pfam" id="PF26283"/>
    </source>
</evidence>
<reference evidence="9" key="1">
    <citation type="journal article" date="2020" name="Stud. Mycol.">
        <title>101 Dothideomycetes genomes: a test case for predicting lifestyles and emergence of pathogens.</title>
        <authorList>
            <person name="Haridas S."/>
            <person name="Albert R."/>
            <person name="Binder M."/>
            <person name="Bloem J."/>
            <person name="Labutti K."/>
            <person name="Salamov A."/>
            <person name="Andreopoulos B."/>
            <person name="Baker S."/>
            <person name="Barry K."/>
            <person name="Bills G."/>
            <person name="Bluhm B."/>
            <person name="Cannon C."/>
            <person name="Castanera R."/>
            <person name="Culley D."/>
            <person name="Daum C."/>
            <person name="Ezra D."/>
            <person name="Gonzalez J."/>
            <person name="Henrissat B."/>
            <person name="Kuo A."/>
            <person name="Liang C."/>
            <person name="Lipzen A."/>
            <person name="Lutzoni F."/>
            <person name="Magnuson J."/>
            <person name="Mondo S."/>
            <person name="Nolan M."/>
            <person name="Ohm R."/>
            <person name="Pangilinan J."/>
            <person name="Park H.-J."/>
            <person name="Ramirez L."/>
            <person name="Alfaro M."/>
            <person name="Sun H."/>
            <person name="Tritt A."/>
            <person name="Yoshinaga Y."/>
            <person name="Zwiers L.-H."/>
            <person name="Turgeon B."/>
            <person name="Goodwin S."/>
            <person name="Spatafora J."/>
            <person name="Crous P."/>
            <person name="Grigoriev I."/>
        </authorList>
    </citation>
    <scope>NUCLEOTIDE SEQUENCE</scope>
    <source>
        <strain evidence="9">CBS 121739</strain>
    </source>
</reference>
<dbReference type="InterPro" id="IPR058568">
    <property type="entry name" value="Ig_TRAPPC9_Trs120_4th"/>
</dbReference>
<feature type="compositionally biased region" description="Polar residues" evidence="3">
    <location>
        <begin position="972"/>
        <end position="981"/>
    </location>
</feature>
<proteinExistence type="predicted"/>
<keyword evidence="10" id="KW-1185">Reference proteome</keyword>
<feature type="compositionally biased region" description="Low complexity" evidence="3">
    <location>
        <begin position="962"/>
        <end position="971"/>
    </location>
</feature>
<feature type="region of interest" description="Disordered" evidence="3">
    <location>
        <begin position="662"/>
        <end position="692"/>
    </location>
</feature>
<feature type="domain" description="Trs120/TRAPPC9 third Ig-like" evidence="7">
    <location>
        <begin position="1144"/>
        <end position="1324"/>
    </location>
</feature>
<accession>A0A6A6W2T4</accession>
<feature type="compositionally biased region" description="Low complexity" evidence="3">
    <location>
        <begin position="303"/>
        <end position="320"/>
    </location>
</feature>
<dbReference type="Pfam" id="PF26282">
    <property type="entry name" value="Ig_TRAPPC9-Trs120_3rd"/>
    <property type="match status" value="1"/>
</dbReference>
<evidence type="ECO:0000313" key="10">
    <source>
        <dbReference type="Proteomes" id="UP000799437"/>
    </source>
</evidence>
<evidence type="ECO:0000259" key="4">
    <source>
        <dbReference type="Pfam" id="PF08626"/>
    </source>
</evidence>
<dbReference type="Pfam" id="PF26280">
    <property type="entry name" value="Ig_TRAPPC9-Trs120_2nd"/>
    <property type="match status" value="1"/>
</dbReference>
<dbReference type="Pfam" id="PF08626">
    <property type="entry name" value="TRAPPC9-Trs120"/>
    <property type="match status" value="1"/>
</dbReference>
<evidence type="ECO:0000313" key="9">
    <source>
        <dbReference type="EMBL" id="KAF2756270.1"/>
    </source>
</evidence>
<organism evidence="9 10">
    <name type="scientific">Pseudovirgaria hyperparasitica</name>
    <dbReference type="NCBI Taxonomy" id="470096"/>
    <lineage>
        <taxon>Eukaryota</taxon>
        <taxon>Fungi</taxon>
        <taxon>Dikarya</taxon>
        <taxon>Ascomycota</taxon>
        <taxon>Pezizomycotina</taxon>
        <taxon>Dothideomycetes</taxon>
        <taxon>Dothideomycetes incertae sedis</taxon>
        <taxon>Acrospermales</taxon>
        <taxon>Acrospermaceae</taxon>
        <taxon>Pseudovirgaria</taxon>
    </lineage>
</organism>
<feature type="domain" description="Trs120/TRAPPC9 N-terminal" evidence="4">
    <location>
        <begin position="5"/>
        <end position="411"/>
    </location>
</feature>
<evidence type="ECO:0000256" key="3">
    <source>
        <dbReference type="SAM" id="MobiDB-lite"/>
    </source>
</evidence>
<dbReference type="Pfam" id="PF26254">
    <property type="entry name" value="Ig_TRAPPC9-Trs120_1st"/>
    <property type="match status" value="1"/>
</dbReference>
<feature type="compositionally biased region" description="Polar residues" evidence="3">
    <location>
        <begin position="672"/>
        <end position="686"/>
    </location>
</feature>
<dbReference type="EMBL" id="ML996576">
    <property type="protein sequence ID" value="KAF2756270.1"/>
    <property type="molecule type" value="Genomic_DNA"/>
</dbReference>
<evidence type="ECO:0000259" key="7">
    <source>
        <dbReference type="Pfam" id="PF26282"/>
    </source>
</evidence>
<feature type="region of interest" description="Disordered" evidence="3">
    <location>
        <begin position="206"/>
        <end position="334"/>
    </location>
</feature>
<dbReference type="RefSeq" id="XP_033598721.1">
    <property type="nucleotide sequence ID" value="XM_033748368.1"/>
</dbReference>
<dbReference type="InterPro" id="IPR058567">
    <property type="entry name" value="Ig_TRAPPC9_Trs120_3rd"/>
</dbReference>
<comment type="subcellular location">
    <subcellularLocation>
        <location evidence="1">Golgi apparatus</location>
    </subcellularLocation>
</comment>
<feature type="domain" description="Trs120/TRAPPC9 first Ig-like" evidence="6">
    <location>
        <begin position="799"/>
        <end position="993"/>
    </location>
</feature>
<keyword evidence="2" id="KW-0333">Golgi apparatus</keyword>
<dbReference type="GeneID" id="54489422"/>
<evidence type="ECO:0000259" key="6">
    <source>
        <dbReference type="Pfam" id="PF26254"/>
    </source>
</evidence>
<evidence type="ECO:0000259" key="5">
    <source>
        <dbReference type="Pfam" id="PF26251"/>
    </source>
</evidence>
<evidence type="ECO:0000256" key="2">
    <source>
        <dbReference type="ARBA" id="ARBA00023034"/>
    </source>
</evidence>
<feature type="compositionally biased region" description="Low complexity" evidence="3">
    <location>
        <begin position="241"/>
        <end position="281"/>
    </location>
</feature>
<dbReference type="PANTHER" id="PTHR21512:SF5">
    <property type="entry name" value="TRAFFICKING PROTEIN PARTICLE COMPLEX SUBUNIT 9"/>
    <property type="match status" value="1"/>
</dbReference>